<evidence type="ECO:0000256" key="1">
    <source>
        <dbReference type="SAM" id="Phobius"/>
    </source>
</evidence>
<reference evidence="2" key="1">
    <citation type="journal article" date="2014" name="Front. Microbiol.">
        <title>High frequency of phylogenetically diverse reductive dehalogenase-homologous genes in deep subseafloor sedimentary metagenomes.</title>
        <authorList>
            <person name="Kawai M."/>
            <person name="Futagami T."/>
            <person name="Toyoda A."/>
            <person name="Takaki Y."/>
            <person name="Nishi S."/>
            <person name="Hori S."/>
            <person name="Arai W."/>
            <person name="Tsubouchi T."/>
            <person name="Morono Y."/>
            <person name="Uchiyama I."/>
            <person name="Ito T."/>
            <person name="Fujiyama A."/>
            <person name="Inagaki F."/>
            <person name="Takami H."/>
        </authorList>
    </citation>
    <scope>NUCLEOTIDE SEQUENCE</scope>
    <source>
        <strain evidence="2">Expedition CK06-06</strain>
    </source>
</reference>
<dbReference type="AlphaFoldDB" id="X1P6U3"/>
<comment type="caution">
    <text evidence="2">The sequence shown here is derived from an EMBL/GenBank/DDBJ whole genome shotgun (WGS) entry which is preliminary data.</text>
</comment>
<feature type="non-terminal residue" evidence="2">
    <location>
        <position position="52"/>
    </location>
</feature>
<proteinExistence type="predicted"/>
<sequence>MLVDSMNDGKKMKISTKESRDSNIIAGAAQITCGLVLASLLACTGSIAAAVS</sequence>
<accession>X1P6U3</accession>
<dbReference type="EMBL" id="BARV01040183">
    <property type="protein sequence ID" value="GAI51558.1"/>
    <property type="molecule type" value="Genomic_DNA"/>
</dbReference>
<gene>
    <name evidence="2" type="ORF">S06H3_61312</name>
</gene>
<feature type="transmembrane region" description="Helical" evidence="1">
    <location>
        <begin position="21"/>
        <end position="51"/>
    </location>
</feature>
<organism evidence="2">
    <name type="scientific">marine sediment metagenome</name>
    <dbReference type="NCBI Taxonomy" id="412755"/>
    <lineage>
        <taxon>unclassified sequences</taxon>
        <taxon>metagenomes</taxon>
        <taxon>ecological metagenomes</taxon>
    </lineage>
</organism>
<keyword evidence="1" id="KW-0812">Transmembrane</keyword>
<keyword evidence="1" id="KW-0472">Membrane</keyword>
<name>X1P6U3_9ZZZZ</name>
<keyword evidence="1" id="KW-1133">Transmembrane helix</keyword>
<protein>
    <submittedName>
        <fullName evidence="2">Uncharacterized protein</fullName>
    </submittedName>
</protein>
<evidence type="ECO:0000313" key="2">
    <source>
        <dbReference type="EMBL" id="GAI51558.1"/>
    </source>
</evidence>